<dbReference type="EMBL" id="CP034550">
    <property type="protein sequence ID" value="QFZ18812.1"/>
    <property type="molecule type" value="Genomic_DNA"/>
</dbReference>
<dbReference type="InterPro" id="IPR008254">
    <property type="entry name" value="Flavodoxin/NO_synth"/>
</dbReference>
<evidence type="ECO:0000259" key="1">
    <source>
        <dbReference type="PROSITE" id="PS50902"/>
    </source>
</evidence>
<protein>
    <submittedName>
        <fullName evidence="2">Flavodoxin family protein</fullName>
    </submittedName>
</protein>
<dbReference type="Pfam" id="PF03358">
    <property type="entry name" value="FMN_red"/>
    <property type="match status" value="1"/>
</dbReference>
<dbReference type="InterPro" id="IPR005025">
    <property type="entry name" value="FMN_Rdtase-like_dom"/>
</dbReference>
<reference evidence="3" key="1">
    <citation type="journal article" date="2021" name="Curr. Microbiol.">
        <title>Complete genome of nocamycin-producing strain Saccharothrix syringae NRRL B-16468 reveals the biosynthetic potential for secondary metabolites.</title>
        <authorList>
            <person name="Mo X."/>
            <person name="Yang S."/>
        </authorList>
    </citation>
    <scope>NUCLEOTIDE SEQUENCE [LARGE SCALE GENOMIC DNA]</scope>
    <source>
        <strain evidence="3">ATCC 51364 / DSM 43886 / JCM 6844 / KCTC 9398 / NBRC 14523 / NRRL B-16468 / INA 2240</strain>
    </source>
</reference>
<dbReference type="OrthoDB" id="9801479at2"/>
<proteinExistence type="predicted"/>
<dbReference type="GO" id="GO:0003955">
    <property type="term" value="F:NAD(P)H dehydrogenase (quinone) activity"/>
    <property type="evidence" value="ECO:0007669"/>
    <property type="project" value="TreeGrafter"/>
</dbReference>
<sequence length="197" mass="21057">MSESQAMVAIAYHSGFGHTVRLAEAVRDGAASVPGTGATTVNVDGMTEEQWELLDASDAIIFGSPTYMGSASPAFHTFAYASGKRWVEQRWAGKVAAGFTNSSSKSGDKLHTLHYFTLLAAQHGMHWVNLGLMPGWNESTASENDLNRLGVWLGAAAQSNGDEAPAEMSKSDLLTASHLGKRVAEHVQLLRRARQAA</sequence>
<dbReference type="Proteomes" id="UP000325787">
    <property type="component" value="Chromosome"/>
</dbReference>
<dbReference type="PANTHER" id="PTHR30546:SF23">
    <property type="entry name" value="FLAVOPROTEIN-LIKE PROTEIN YCP4-RELATED"/>
    <property type="match status" value="1"/>
</dbReference>
<dbReference type="InterPro" id="IPR029039">
    <property type="entry name" value="Flavoprotein-like_sf"/>
</dbReference>
<dbReference type="SUPFAM" id="SSF52218">
    <property type="entry name" value="Flavoproteins"/>
    <property type="match status" value="1"/>
</dbReference>
<dbReference type="PROSITE" id="PS50902">
    <property type="entry name" value="FLAVODOXIN_LIKE"/>
    <property type="match status" value="1"/>
</dbReference>
<evidence type="ECO:0000313" key="3">
    <source>
        <dbReference type="Proteomes" id="UP000325787"/>
    </source>
</evidence>
<feature type="domain" description="Flavodoxin-like" evidence="1">
    <location>
        <begin position="8"/>
        <end position="157"/>
    </location>
</feature>
<dbReference type="Gene3D" id="3.40.50.360">
    <property type="match status" value="1"/>
</dbReference>
<keyword evidence="3" id="KW-1185">Reference proteome</keyword>
<organism evidence="2 3">
    <name type="scientific">Saccharothrix syringae</name>
    <name type="common">Nocardiopsis syringae</name>
    <dbReference type="NCBI Taxonomy" id="103733"/>
    <lineage>
        <taxon>Bacteria</taxon>
        <taxon>Bacillati</taxon>
        <taxon>Actinomycetota</taxon>
        <taxon>Actinomycetes</taxon>
        <taxon>Pseudonocardiales</taxon>
        <taxon>Pseudonocardiaceae</taxon>
        <taxon>Saccharothrix</taxon>
    </lineage>
</organism>
<gene>
    <name evidence="2" type="ORF">EKG83_16355</name>
</gene>
<dbReference type="RefSeq" id="WP_033431063.1">
    <property type="nucleotide sequence ID" value="NZ_CP034550.1"/>
</dbReference>
<accession>A0A5Q0GZJ1</accession>
<dbReference type="PANTHER" id="PTHR30546">
    <property type="entry name" value="FLAVODOXIN-RELATED PROTEIN WRBA-RELATED"/>
    <property type="match status" value="1"/>
</dbReference>
<dbReference type="GO" id="GO:0010181">
    <property type="term" value="F:FMN binding"/>
    <property type="evidence" value="ECO:0007669"/>
    <property type="project" value="InterPro"/>
</dbReference>
<name>A0A5Q0GZJ1_SACSY</name>
<dbReference type="AlphaFoldDB" id="A0A5Q0GZJ1"/>
<dbReference type="GO" id="GO:0016020">
    <property type="term" value="C:membrane"/>
    <property type="evidence" value="ECO:0007669"/>
    <property type="project" value="TreeGrafter"/>
</dbReference>
<dbReference type="KEGG" id="ssyi:EKG83_16355"/>
<evidence type="ECO:0000313" key="2">
    <source>
        <dbReference type="EMBL" id="QFZ18812.1"/>
    </source>
</evidence>